<keyword evidence="2" id="KW-1185">Reference proteome</keyword>
<reference evidence="1 2" key="1">
    <citation type="submission" date="2019-05" db="EMBL/GenBank/DDBJ databases">
        <title>Another draft genome of Portunus trituberculatus and its Hox gene families provides insights of decapod evolution.</title>
        <authorList>
            <person name="Jeong J.-H."/>
            <person name="Song I."/>
            <person name="Kim S."/>
            <person name="Choi T."/>
            <person name="Kim D."/>
            <person name="Ryu S."/>
            <person name="Kim W."/>
        </authorList>
    </citation>
    <scope>NUCLEOTIDE SEQUENCE [LARGE SCALE GENOMIC DNA]</scope>
    <source>
        <tissue evidence="1">Muscle</tissue>
    </source>
</reference>
<evidence type="ECO:0000313" key="2">
    <source>
        <dbReference type="Proteomes" id="UP000324222"/>
    </source>
</evidence>
<comment type="caution">
    <text evidence="1">The sequence shown here is derived from an EMBL/GenBank/DDBJ whole genome shotgun (WGS) entry which is preliminary data.</text>
</comment>
<dbReference type="Proteomes" id="UP000324222">
    <property type="component" value="Unassembled WGS sequence"/>
</dbReference>
<protein>
    <submittedName>
        <fullName evidence="1">Uncharacterized protein</fullName>
    </submittedName>
</protein>
<organism evidence="1 2">
    <name type="scientific">Portunus trituberculatus</name>
    <name type="common">Swimming crab</name>
    <name type="synonym">Neptunus trituberculatus</name>
    <dbReference type="NCBI Taxonomy" id="210409"/>
    <lineage>
        <taxon>Eukaryota</taxon>
        <taxon>Metazoa</taxon>
        <taxon>Ecdysozoa</taxon>
        <taxon>Arthropoda</taxon>
        <taxon>Crustacea</taxon>
        <taxon>Multicrustacea</taxon>
        <taxon>Malacostraca</taxon>
        <taxon>Eumalacostraca</taxon>
        <taxon>Eucarida</taxon>
        <taxon>Decapoda</taxon>
        <taxon>Pleocyemata</taxon>
        <taxon>Brachyura</taxon>
        <taxon>Eubrachyura</taxon>
        <taxon>Portunoidea</taxon>
        <taxon>Portunidae</taxon>
        <taxon>Portuninae</taxon>
        <taxon>Portunus</taxon>
    </lineage>
</organism>
<dbReference type="AlphaFoldDB" id="A0A5B7G1Z2"/>
<gene>
    <name evidence="1" type="ORF">E2C01_045127</name>
</gene>
<proteinExistence type="predicted"/>
<sequence length="99" mass="10861">MTSNHATIATVAILTLNVRLYSEGMKVAVLAPERPPTRLSAPITPSDCSQVGRLTLKKTPKGIYLRGTPLSPFHAPWLHNSFSPHPPCLRSLSHSFFLD</sequence>
<evidence type="ECO:0000313" key="1">
    <source>
        <dbReference type="EMBL" id="MPC51283.1"/>
    </source>
</evidence>
<accession>A0A5B7G1Z2</accession>
<name>A0A5B7G1Z2_PORTR</name>
<dbReference type="EMBL" id="VSRR010010076">
    <property type="protein sequence ID" value="MPC51283.1"/>
    <property type="molecule type" value="Genomic_DNA"/>
</dbReference>